<accession>A0ABN7V536</accession>
<keyword evidence="6" id="KW-1185">Reference proteome</keyword>
<proteinExistence type="predicted"/>
<reference evidence="5 6" key="1">
    <citation type="submission" date="2021-06" db="EMBL/GenBank/DDBJ databases">
        <authorList>
            <person name="Kallberg Y."/>
            <person name="Tangrot J."/>
            <person name="Rosling A."/>
        </authorList>
    </citation>
    <scope>NUCLEOTIDE SEQUENCE [LARGE SCALE GENOMIC DNA]</scope>
    <source>
        <strain evidence="5 6">120-4 pot B 10/14</strain>
    </source>
</reference>
<comment type="caution">
    <text evidence="5">The sequence shown here is derived from an EMBL/GenBank/DDBJ whole genome shotgun (WGS) entry which is preliminary data.</text>
</comment>
<feature type="domain" description="HMG box" evidence="4">
    <location>
        <begin position="50"/>
        <end position="111"/>
    </location>
</feature>
<evidence type="ECO:0000313" key="6">
    <source>
        <dbReference type="Proteomes" id="UP000789901"/>
    </source>
</evidence>
<name>A0ABN7V536_GIGMA</name>
<gene>
    <name evidence="5" type="ORF">GMARGA_LOCUS14490</name>
</gene>
<dbReference type="PANTHER" id="PTHR10270">
    <property type="entry name" value="SOX TRANSCRIPTION FACTOR"/>
    <property type="match status" value="1"/>
</dbReference>
<keyword evidence="1 3" id="KW-0238">DNA-binding</keyword>
<dbReference type="EMBL" id="CAJVQB010009624">
    <property type="protein sequence ID" value="CAG8732078.1"/>
    <property type="molecule type" value="Genomic_DNA"/>
</dbReference>
<dbReference type="PROSITE" id="PS50118">
    <property type="entry name" value="HMG_BOX_2"/>
    <property type="match status" value="1"/>
</dbReference>
<protein>
    <submittedName>
        <fullName evidence="5">1611_t:CDS:1</fullName>
    </submittedName>
</protein>
<evidence type="ECO:0000313" key="5">
    <source>
        <dbReference type="EMBL" id="CAG8732078.1"/>
    </source>
</evidence>
<dbReference type="InterPro" id="IPR050140">
    <property type="entry name" value="SRY-related_HMG-box_TF-like"/>
</dbReference>
<evidence type="ECO:0000256" key="3">
    <source>
        <dbReference type="PROSITE-ProRule" id="PRU00267"/>
    </source>
</evidence>
<keyword evidence="2" id="KW-0804">Transcription</keyword>
<dbReference type="InterPro" id="IPR009071">
    <property type="entry name" value="HMG_box_dom"/>
</dbReference>
<dbReference type="CDD" id="cd01389">
    <property type="entry name" value="HMG-box_ROX1-like"/>
    <property type="match status" value="1"/>
</dbReference>
<dbReference type="SUPFAM" id="SSF47095">
    <property type="entry name" value="HMG-box"/>
    <property type="match status" value="1"/>
</dbReference>
<dbReference type="Pfam" id="PF00505">
    <property type="entry name" value="HMG_box"/>
    <property type="match status" value="1"/>
</dbReference>
<sequence>MSNPEETINVPLIYLMQLQYLAIQTIEKNHNDLLKKNNGNEELSKLPKPSEKSSKFNTISILAANKNISNNEVSKEIGNMWHKEPLDVKMKFQVMADIAKIEHMQKYPEYKYHPRRLDEKKRRSKKKCEFSINEIFSQQDQIQKTDICSISKTKSKTNHKNNLLSEQAPPMHREINSENNEFVNQNCDNYSFQLISNDLYSSNENSEYSQNVIRNFNYINPDYLNYNPYLPYILPYPYSYL</sequence>
<dbReference type="SMART" id="SM00398">
    <property type="entry name" value="HMG"/>
    <property type="match status" value="1"/>
</dbReference>
<dbReference type="InterPro" id="IPR036910">
    <property type="entry name" value="HMG_box_dom_sf"/>
</dbReference>
<dbReference type="PANTHER" id="PTHR10270:SF161">
    <property type="entry name" value="SEX-DETERMINING REGION Y PROTEIN"/>
    <property type="match status" value="1"/>
</dbReference>
<evidence type="ECO:0000259" key="4">
    <source>
        <dbReference type="PROSITE" id="PS50118"/>
    </source>
</evidence>
<evidence type="ECO:0000256" key="1">
    <source>
        <dbReference type="ARBA" id="ARBA00023125"/>
    </source>
</evidence>
<evidence type="ECO:0000256" key="2">
    <source>
        <dbReference type="ARBA" id="ARBA00023163"/>
    </source>
</evidence>
<dbReference type="Gene3D" id="1.10.30.10">
    <property type="entry name" value="High mobility group box domain"/>
    <property type="match status" value="1"/>
</dbReference>
<dbReference type="Proteomes" id="UP000789901">
    <property type="component" value="Unassembled WGS sequence"/>
</dbReference>
<feature type="DNA-binding region" description="HMG box" evidence="3">
    <location>
        <begin position="50"/>
        <end position="111"/>
    </location>
</feature>
<organism evidence="5 6">
    <name type="scientific">Gigaspora margarita</name>
    <dbReference type="NCBI Taxonomy" id="4874"/>
    <lineage>
        <taxon>Eukaryota</taxon>
        <taxon>Fungi</taxon>
        <taxon>Fungi incertae sedis</taxon>
        <taxon>Mucoromycota</taxon>
        <taxon>Glomeromycotina</taxon>
        <taxon>Glomeromycetes</taxon>
        <taxon>Diversisporales</taxon>
        <taxon>Gigasporaceae</taxon>
        <taxon>Gigaspora</taxon>
    </lineage>
</organism>
<keyword evidence="3" id="KW-0539">Nucleus</keyword>